<accession>A0A934RB79</accession>
<evidence type="ECO:0000313" key="2">
    <source>
        <dbReference type="Proteomes" id="UP000658278"/>
    </source>
</evidence>
<keyword evidence="2" id="KW-1185">Reference proteome</keyword>
<dbReference type="EMBL" id="JAENII010000001">
    <property type="protein sequence ID" value="MBK1825426.1"/>
    <property type="molecule type" value="Genomic_DNA"/>
</dbReference>
<organism evidence="1 2">
    <name type="scientific">Haloferula rosea</name>
    <dbReference type="NCBI Taxonomy" id="490093"/>
    <lineage>
        <taxon>Bacteria</taxon>
        <taxon>Pseudomonadati</taxon>
        <taxon>Verrucomicrobiota</taxon>
        <taxon>Verrucomicrobiia</taxon>
        <taxon>Verrucomicrobiales</taxon>
        <taxon>Verrucomicrobiaceae</taxon>
        <taxon>Haloferula</taxon>
    </lineage>
</organism>
<protein>
    <recommendedName>
        <fullName evidence="3">Glycosyltransferase</fullName>
    </recommendedName>
</protein>
<name>A0A934RB79_9BACT</name>
<reference evidence="1" key="1">
    <citation type="submission" date="2021-01" db="EMBL/GenBank/DDBJ databases">
        <title>Modified the classification status of verrucomicrobia.</title>
        <authorList>
            <person name="Feng X."/>
        </authorList>
    </citation>
    <scope>NUCLEOTIDE SEQUENCE</scope>
    <source>
        <strain evidence="1">KCTC 22201</strain>
    </source>
</reference>
<dbReference type="Gene3D" id="3.40.50.2000">
    <property type="entry name" value="Glycogen Phosphorylase B"/>
    <property type="match status" value="1"/>
</dbReference>
<evidence type="ECO:0008006" key="3">
    <source>
        <dbReference type="Google" id="ProtNLM"/>
    </source>
</evidence>
<comment type="caution">
    <text evidence="1">The sequence shown here is derived from an EMBL/GenBank/DDBJ whole genome shotgun (WGS) entry which is preliminary data.</text>
</comment>
<evidence type="ECO:0000313" key="1">
    <source>
        <dbReference type="EMBL" id="MBK1825426.1"/>
    </source>
</evidence>
<dbReference type="RefSeq" id="WP_200275011.1">
    <property type="nucleotide sequence ID" value="NZ_JAENII010000001.1"/>
</dbReference>
<gene>
    <name evidence="1" type="ORF">JIN81_00215</name>
</gene>
<proteinExistence type="predicted"/>
<dbReference type="SUPFAM" id="SSF53756">
    <property type="entry name" value="UDP-Glycosyltransferase/glycogen phosphorylase"/>
    <property type="match status" value="1"/>
</dbReference>
<dbReference type="Proteomes" id="UP000658278">
    <property type="component" value="Unassembled WGS sequence"/>
</dbReference>
<dbReference type="AlphaFoldDB" id="A0A934RB79"/>
<sequence length="405" mass="44964">MKEPTVAIVDPLWIGHHPMYFGEFGASFLRNGAQVVGICPQPDAGRGEILQAYGDPDAPVDCLPLQTGGRSVLGGRFEGDPWRTFQRWRFAADAIHSAEKQSGKPFDLIYFPYLDSYLRFLPFPRVPEATIARPWSGLYLRNHHYRNGGSLLQTARIFAKGDHLLSSPSCRGIGVLDERYCSALEMQTGQNVTAFPDVTLTDLPASPSAFAKEIAEKAKGRKVIGLIGLEKRKGALTMLRLARQCQSEETPWFFVFAGTYDASEFSPSEQEEFASIDRDIRSGQVDHVHFDPAATRIPTEPEFNSLFSSFDLAWAAYLDFAGSSGTLSKAAAFEIPVIATEGECIGERVHRFRLGRTIPQDDVEAAKAAINELFSRPLDPDYAGYRSKHSRSRLDHCLDELLGRL</sequence>